<comment type="function">
    <text evidence="10">An RNase that has 5'-3' exonuclease and possibly endonuclease activity. Involved in maturation of rRNA and in some organisms also mRNA maturation and/or decay.</text>
</comment>
<feature type="binding site" evidence="13">
    <location>
        <position position="49"/>
    </location>
    <ligand>
        <name>Ca(2+)</name>
        <dbReference type="ChEBI" id="CHEBI:29108"/>
    </ligand>
</feature>
<keyword evidence="4 13" id="KW-0479">Metal-binding</keyword>
<protein>
    <recommendedName>
        <fullName evidence="10">Ribonuclease J</fullName>
        <shortName evidence="10">RNase J</shortName>
        <ecNumber evidence="10">3.1.-.-</ecNumber>
    </recommendedName>
</protein>
<dbReference type="Pfam" id="PF22505">
    <property type="entry name" value="RNase_J_b_CASP"/>
    <property type="match status" value="1"/>
</dbReference>
<feature type="active site" description="Proton acceptor" evidence="11">
    <location>
        <position position="367"/>
    </location>
</feature>
<comment type="subunit">
    <text evidence="10">Homodimer, may be a subunit of the RNA degradosome.</text>
</comment>
<dbReference type="HAMAP" id="MF_01491">
    <property type="entry name" value="RNase_J_bact"/>
    <property type="match status" value="1"/>
</dbReference>
<dbReference type="Pfam" id="PF17770">
    <property type="entry name" value="RNase_J_C"/>
    <property type="match status" value="1"/>
</dbReference>
<dbReference type="AlphaFoldDB" id="A0ABD6RRM1"/>
<dbReference type="SMART" id="SM00849">
    <property type="entry name" value="Lactamase_B"/>
    <property type="match status" value="1"/>
</dbReference>
<feature type="binding site" evidence="12">
    <location>
        <begin position="231"/>
        <end position="233"/>
    </location>
    <ligand>
        <name>substrate</name>
    </ligand>
</feature>
<evidence type="ECO:0000256" key="9">
    <source>
        <dbReference type="ARBA" id="ARBA00022884"/>
    </source>
</evidence>
<feature type="binding site" evidence="13">
    <location>
        <position position="76"/>
    </location>
    <ligand>
        <name>Zn(2+)</name>
        <dbReference type="ChEBI" id="CHEBI:29105"/>
        <label>1</label>
        <note>catalytic</note>
    </ligand>
</feature>
<dbReference type="CDD" id="cd07714">
    <property type="entry name" value="RNaseJ_MBL-fold"/>
    <property type="match status" value="1"/>
</dbReference>
<evidence type="ECO:0000256" key="12">
    <source>
        <dbReference type="PIRSR" id="PIRSR004803-2"/>
    </source>
</evidence>
<organism evidence="15 16">
    <name type="scientific">Clostridium sporogenes</name>
    <dbReference type="NCBI Taxonomy" id="1509"/>
    <lineage>
        <taxon>Bacteria</taxon>
        <taxon>Bacillati</taxon>
        <taxon>Bacillota</taxon>
        <taxon>Clostridia</taxon>
        <taxon>Eubacteriales</taxon>
        <taxon>Clostridiaceae</taxon>
        <taxon>Clostridium</taxon>
    </lineage>
</organism>
<dbReference type="Gene3D" id="3.40.50.10710">
    <property type="entry name" value="Metallo-hydrolase/oxidoreductase"/>
    <property type="match status" value="1"/>
</dbReference>
<keyword evidence="9 10" id="KW-0694">RNA-binding</keyword>
<evidence type="ECO:0000256" key="6">
    <source>
        <dbReference type="ARBA" id="ARBA00022801"/>
    </source>
</evidence>
<keyword evidence="5 10" id="KW-0255">Endonuclease</keyword>
<dbReference type="EC" id="3.1.-.-" evidence="10"/>
<keyword evidence="3 10" id="KW-0540">Nuclease</keyword>
<dbReference type="PANTHER" id="PTHR43694">
    <property type="entry name" value="RIBONUCLEASE J"/>
    <property type="match status" value="1"/>
</dbReference>
<dbReference type="InterPro" id="IPR011108">
    <property type="entry name" value="RMMBL"/>
</dbReference>
<evidence type="ECO:0000256" key="13">
    <source>
        <dbReference type="PIRSR" id="PIRSR004803-3"/>
    </source>
</evidence>
<dbReference type="Proteomes" id="UP000193911">
    <property type="component" value="Unassembled WGS sequence"/>
</dbReference>
<keyword evidence="2 10" id="KW-0963">Cytoplasm</keyword>
<evidence type="ECO:0000256" key="8">
    <source>
        <dbReference type="ARBA" id="ARBA00022839"/>
    </source>
</evidence>
<dbReference type="GO" id="GO:0005737">
    <property type="term" value="C:cytoplasm"/>
    <property type="evidence" value="ECO:0007669"/>
    <property type="project" value="UniProtKB-SubCell"/>
</dbReference>
<feature type="domain" description="Metallo-beta-lactamase" evidence="14">
    <location>
        <begin position="19"/>
        <end position="214"/>
    </location>
</feature>
<proteinExistence type="inferred from homology"/>
<evidence type="ECO:0000256" key="7">
    <source>
        <dbReference type="ARBA" id="ARBA00022833"/>
    </source>
</evidence>
<comment type="subcellular location">
    <subcellularLocation>
        <location evidence="1 10">Cytoplasm</location>
    </subcellularLocation>
</comment>
<dbReference type="InterPro" id="IPR036866">
    <property type="entry name" value="RibonucZ/Hydroxyglut_hydro"/>
</dbReference>
<evidence type="ECO:0000256" key="4">
    <source>
        <dbReference type="ARBA" id="ARBA00022723"/>
    </source>
</evidence>
<keyword evidence="10" id="KW-0698">rRNA processing</keyword>
<evidence type="ECO:0000256" key="1">
    <source>
        <dbReference type="ARBA" id="ARBA00004496"/>
    </source>
</evidence>
<sequence>MSNKDSIKIIPLGGLGEIGKNITAFEYENEIVIIDCGISFPDEEMYGVDLVIPDITYLLNNKDKVKAIFLTHGHEDHIGSLPYILQQLNRPVYGTALTLGIVENKLREHNMLSDCELNKVEAGDIVELKNLKVEFIRNTHSIADSCSIAIHTPVGVILHTGDFKIDYTPIDGLVMDFHRIAELGKRGVLLLMADSTNVQRKGHTISEKSIGETLTKIFSNAKGRVIVATFASNIHRMQQIIDASIEYGRKVAFSGRSMENISKVAMDLGYLHIPETYLITVDEMKNYPNEQITIITTGSQGEPMAALARIAYSNHRKIAIEPKDLFIISASPIPGNEKLISRVINELFKKGADVIYEALEEVHVSGHAYEEELKLIHTLVHPKYFMPVHGEYRHLKRHVDLAMELGMERENIFSLETGQVLEISHEEAKVSGKVRTGSIFVDGIGVGDVGNIVLRDRRYLAQDGMLTIVVTLEKESYSVIAGPDVITRGFIYVKESEALINEVKEIVKEELENCLENKIIEWYVLKSNIKKSVEKYLYEKTKRRPIVLPIIMEI</sequence>
<evidence type="ECO:0000256" key="2">
    <source>
        <dbReference type="ARBA" id="ARBA00022490"/>
    </source>
</evidence>
<dbReference type="InterPro" id="IPR001279">
    <property type="entry name" value="Metallo-B-lactamas"/>
</dbReference>
<dbReference type="RefSeq" id="WP_003486913.1">
    <property type="nucleotide sequence ID" value="NZ_CABKNI010000002.1"/>
</dbReference>
<dbReference type="InterPro" id="IPR055132">
    <property type="entry name" value="RNase_J_b_CASP"/>
</dbReference>
<feature type="binding site" evidence="13">
    <location>
        <position position="74"/>
    </location>
    <ligand>
        <name>Zn(2+)</name>
        <dbReference type="ChEBI" id="CHEBI:29105"/>
        <label>1</label>
        <note>catalytic</note>
    </ligand>
</feature>
<feature type="active site" description="Proton donor" evidence="11">
    <location>
        <position position="194"/>
    </location>
</feature>
<dbReference type="GO" id="GO:0003723">
    <property type="term" value="F:RNA binding"/>
    <property type="evidence" value="ECO:0007669"/>
    <property type="project" value="UniProtKB-UniRule"/>
</dbReference>
<evidence type="ECO:0000256" key="5">
    <source>
        <dbReference type="ARBA" id="ARBA00022759"/>
    </source>
</evidence>
<dbReference type="InterPro" id="IPR030854">
    <property type="entry name" value="RNase_J_bac"/>
</dbReference>
<evidence type="ECO:0000256" key="3">
    <source>
        <dbReference type="ARBA" id="ARBA00022722"/>
    </source>
</evidence>
<dbReference type="InterPro" id="IPR004613">
    <property type="entry name" value="RNase_J"/>
</dbReference>
<dbReference type="GO" id="GO:0006364">
    <property type="term" value="P:rRNA processing"/>
    <property type="evidence" value="ECO:0007669"/>
    <property type="project" value="UniProtKB-UniRule"/>
</dbReference>
<dbReference type="GO" id="GO:0046872">
    <property type="term" value="F:metal ion binding"/>
    <property type="evidence" value="ECO:0007669"/>
    <property type="project" value="UniProtKB-KW"/>
</dbReference>
<comment type="cofactor">
    <cofactor evidence="13">
        <name>Zn(2+)</name>
        <dbReference type="ChEBI" id="CHEBI:29105"/>
    </cofactor>
    <text evidence="13">Binds 2 Zn(2+) ions per subunit. It is not clear if Zn(2+) or Mg(2+) is physiologically important.</text>
</comment>
<dbReference type="EMBL" id="MWJJ01000001">
    <property type="protein sequence ID" value="OSB18437.1"/>
    <property type="molecule type" value="Genomic_DNA"/>
</dbReference>
<keyword evidence="6 10" id="KW-0378">Hydrolase</keyword>
<dbReference type="InterPro" id="IPR042173">
    <property type="entry name" value="RNase_J_2"/>
</dbReference>
<comment type="similarity">
    <text evidence="10">Belongs to the metallo-beta-lactamase superfamily. RNA-metabolizing metallo-beta-lactamase-like family. Bacterial RNase J subfamily.</text>
</comment>
<feature type="binding site" evidence="10 12">
    <location>
        <begin position="363"/>
        <end position="367"/>
    </location>
    <ligand>
        <name>substrate</name>
    </ligand>
</feature>
<dbReference type="Gene3D" id="3.60.15.10">
    <property type="entry name" value="Ribonuclease Z/Hydroxyacylglutathione hydrolase-like"/>
    <property type="match status" value="1"/>
</dbReference>
<evidence type="ECO:0000313" key="16">
    <source>
        <dbReference type="Proteomes" id="UP000193911"/>
    </source>
</evidence>
<dbReference type="Pfam" id="PF00753">
    <property type="entry name" value="Lactamase_B"/>
    <property type="match status" value="1"/>
</dbReference>
<feature type="binding site" evidence="13">
    <location>
        <position position="162"/>
    </location>
    <ligand>
        <name>Zn(2+)</name>
        <dbReference type="ChEBI" id="CHEBI:29105"/>
        <label>1</label>
        <note>catalytic</note>
    </ligand>
</feature>
<name>A0ABD6RRM1_CLOSG</name>
<accession>A0ABD6RRM1</accession>
<dbReference type="Pfam" id="PF07521">
    <property type="entry name" value="RMMBL"/>
    <property type="match status" value="1"/>
</dbReference>
<comment type="caution">
    <text evidence="15">The sequence shown here is derived from an EMBL/GenBank/DDBJ whole genome shotgun (WGS) entry which is preliminary data.</text>
</comment>
<feature type="binding site" evidence="13">
    <location>
        <position position="389"/>
    </location>
    <ligand>
        <name>Zn(2+)</name>
        <dbReference type="ChEBI" id="CHEBI:29105"/>
        <label>1</label>
        <note>catalytic</note>
    </ligand>
</feature>
<dbReference type="NCBIfam" id="TIGR00649">
    <property type="entry name" value="MG423"/>
    <property type="match status" value="1"/>
</dbReference>
<evidence type="ECO:0000256" key="10">
    <source>
        <dbReference type="HAMAP-Rule" id="MF_01491"/>
    </source>
</evidence>
<keyword evidence="7 13" id="KW-0862">Zinc</keyword>
<reference evidence="15 16" key="1">
    <citation type="submission" date="2017-02" db="EMBL/GenBank/DDBJ databases">
        <title>Differentiating clades of botulinum-neurotoxin-producing Clostridia with a simple, multiplex PCR assay.</title>
        <authorList>
            <person name="Williamson C.H.D."/>
            <person name="Vazquez A."/>
            <person name="Hill K."/>
            <person name="Smith T.J."/>
            <person name="Nottingham R."/>
            <person name="Stone N.E."/>
            <person name="Sobek C.J."/>
            <person name="Cocking J.H."/>
            <person name="Fernandez R.A."/>
            <person name="Caballero P.A."/>
            <person name="Leiser O.P."/>
            <person name="Keim P."/>
            <person name="Sahl J.W."/>
        </authorList>
    </citation>
    <scope>NUCLEOTIDE SEQUENCE [LARGE SCALE GENOMIC DNA]</scope>
    <source>
        <strain evidence="15 16">CLS_DGF_0088_06</strain>
    </source>
</reference>
<dbReference type="Gene3D" id="3.10.20.580">
    <property type="match status" value="1"/>
</dbReference>
<evidence type="ECO:0000259" key="14">
    <source>
        <dbReference type="SMART" id="SM00849"/>
    </source>
</evidence>
<feature type="binding site" evidence="13">
    <location>
        <position position="72"/>
    </location>
    <ligand>
        <name>Zn(2+)</name>
        <dbReference type="ChEBI" id="CHEBI:29105"/>
        <label>1</label>
        <note>catalytic</note>
    </ligand>
</feature>
<dbReference type="InterPro" id="IPR041636">
    <property type="entry name" value="RNase_J_C"/>
</dbReference>
<dbReference type="GO" id="GO:0004534">
    <property type="term" value="F:5'-3' RNA exonuclease activity"/>
    <property type="evidence" value="ECO:0007669"/>
    <property type="project" value="UniProtKB-UniRule"/>
</dbReference>
<dbReference type="FunFam" id="3.10.20.580:FF:000001">
    <property type="entry name" value="Ribonuclease J"/>
    <property type="match status" value="1"/>
</dbReference>
<dbReference type="GO" id="GO:0004521">
    <property type="term" value="F:RNA endonuclease activity"/>
    <property type="evidence" value="ECO:0007669"/>
    <property type="project" value="UniProtKB-UniRule"/>
</dbReference>
<feature type="binding site" evidence="13">
    <location>
        <position position="140"/>
    </location>
    <ligand>
        <name>Zn(2+)</name>
        <dbReference type="ChEBI" id="CHEBI:29105"/>
        <label>1</label>
        <note>catalytic</note>
    </ligand>
</feature>
<comment type="cofactor">
    <cofactor evidence="13">
        <name>Ca(2+)</name>
        <dbReference type="ChEBI" id="CHEBI:29108"/>
    </cofactor>
    <text evidence="13">Binds 1 Ca(2+) cation per subunit. Seen in 1 crystal structure, it is not clear if it is physiologically important.</text>
</comment>
<feature type="binding site" evidence="13">
    <location>
        <position position="442"/>
    </location>
    <ligand>
        <name>Ca(2+)</name>
        <dbReference type="ChEBI" id="CHEBI:29108"/>
    </ligand>
</feature>
<gene>
    <name evidence="10" type="primary">rnj</name>
    <name evidence="15" type="ORF">B2H94_04785</name>
</gene>
<feature type="binding site" evidence="13">
    <location>
        <position position="47"/>
    </location>
    <ligand>
        <name>Ca(2+)</name>
        <dbReference type="ChEBI" id="CHEBI:29108"/>
    </ligand>
</feature>
<dbReference type="PANTHER" id="PTHR43694:SF1">
    <property type="entry name" value="RIBONUCLEASE J"/>
    <property type="match status" value="1"/>
</dbReference>
<evidence type="ECO:0000313" key="15">
    <source>
        <dbReference type="EMBL" id="OSB18437.1"/>
    </source>
</evidence>
<evidence type="ECO:0000256" key="11">
    <source>
        <dbReference type="PIRSR" id="PIRSR004803-1"/>
    </source>
</evidence>
<keyword evidence="13" id="KW-0106">Calcium</keyword>
<dbReference type="SUPFAM" id="SSF56281">
    <property type="entry name" value="Metallo-hydrolase/oxidoreductase"/>
    <property type="match status" value="1"/>
</dbReference>
<keyword evidence="8 10" id="KW-0269">Exonuclease</keyword>
<feature type="binding site" evidence="13">
    <location>
        <position position="77"/>
    </location>
    <ligand>
        <name>Zn(2+)</name>
        <dbReference type="ChEBI" id="CHEBI:29105"/>
        <label>1</label>
        <note>catalytic</note>
    </ligand>
</feature>
<dbReference type="PIRSF" id="PIRSF004803">
    <property type="entry name" value="RnjA"/>
    <property type="match status" value="1"/>
</dbReference>